<proteinExistence type="predicted"/>
<evidence type="ECO:0000313" key="1">
    <source>
        <dbReference type="EMBL" id="KAF2150822.1"/>
    </source>
</evidence>
<protein>
    <submittedName>
        <fullName evidence="1">Uncharacterized protein</fullName>
    </submittedName>
</protein>
<dbReference type="AlphaFoldDB" id="A0A9P4MF91"/>
<organism evidence="1 2">
    <name type="scientific">Myriangium duriaei CBS 260.36</name>
    <dbReference type="NCBI Taxonomy" id="1168546"/>
    <lineage>
        <taxon>Eukaryota</taxon>
        <taxon>Fungi</taxon>
        <taxon>Dikarya</taxon>
        <taxon>Ascomycota</taxon>
        <taxon>Pezizomycotina</taxon>
        <taxon>Dothideomycetes</taxon>
        <taxon>Dothideomycetidae</taxon>
        <taxon>Myriangiales</taxon>
        <taxon>Myriangiaceae</taxon>
        <taxon>Myriangium</taxon>
    </lineage>
</organism>
<dbReference type="OrthoDB" id="5417628at2759"/>
<comment type="caution">
    <text evidence="1">The sequence shown here is derived from an EMBL/GenBank/DDBJ whole genome shotgun (WGS) entry which is preliminary data.</text>
</comment>
<keyword evidence="2" id="KW-1185">Reference proteome</keyword>
<evidence type="ECO:0000313" key="2">
    <source>
        <dbReference type="Proteomes" id="UP000799439"/>
    </source>
</evidence>
<reference evidence="1" key="1">
    <citation type="journal article" date="2020" name="Stud. Mycol.">
        <title>101 Dothideomycetes genomes: a test case for predicting lifestyles and emergence of pathogens.</title>
        <authorList>
            <person name="Haridas S."/>
            <person name="Albert R."/>
            <person name="Binder M."/>
            <person name="Bloem J."/>
            <person name="Labutti K."/>
            <person name="Salamov A."/>
            <person name="Andreopoulos B."/>
            <person name="Baker S."/>
            <person name="Barry K."/>
            <person name="Bills G."/>
            <person name="Bluhm B."/>
            <person name="Cannon C."/>
            <person name="Castanera R."/>
            <person name="Culley D."/>
            <person name="Daum C."/>
            <person name="Ezra D."/>
            <person name="Gonzalez J."/>
            <person name="Henrissat B."/>
            <person name="Kuo A."/>
            <person name="Liang C."/>
            <person name="Lipzen A."/>
            <person name="Lutzoni F."/>
            <person name="Magnuson J."/>
            <person name="Mondo S."/>
            <person name="Nolan M."/>
            <person name="Ohm R."/>
            <person name="Pangilinan J."/>
            <person name="Park H.-J."/>
            <person name="Ramirez L."/>
            <person name="Alfaro M."/>
            <person name="Sun H."/>
            <person name="Tritt A."/>
            <person name="Yoshinaga Y."/>
            <person name="Zwiers L.-H."/>
            <person name="Turgeon B."/>
            <person name="Goodwin S."/>
            <person name="Spatafora J."/>
            <person name="Crous P."/>
            <person name="Grigoriev I."/>
        </authorList>
    </citation>
    <scope>NUCLEOTIDE SEQUENCE</scope>
    <source>
        <strain evidence="1">CBS 260.36</strain>
    </source>
</reference>
<gene>
    <name evidence="1" type="ORF">K461DRAFT_323186</name>
</gene>
<name>A0A9P4MF91_9PEZI</name>
<dbReference type="Proteomes" id="UP000799439">
    <property type="component" value="Unassembled WGS sequence"/>
</dbReference>
<sequence>MRYKNWDVLIFPGGSGVPIQEFRTASFAADEGSEVVPVLVTYLPSLAQGTPFTISIHSWVQPRFEIDLTRYRRKIDAIAAWAVRVMVDGICVSSLTFTKQAAWPQIIDSCDHLDVKGDVQPLPFPSFNRSVLSRRDWDLTGDQGRIKITITEGFRNTDNGKVKFQPVGNTTHFAFIPAPLAYLERCNIAWPNAVMFSKPWKSNPPQAPLPVMQSSHIGAWDDHAAYPFLPSSYPRFEDPSVMAAPLCPSHLPNPTVTSHPFPETTSWSSSRSTSMASHEEARQTSFWQNPEGFGLDYPLTRRFGDTSTRPTADYPVVRLPSDQLRQITSAISNKGSPSLERYESTKQSLGFCAPTASHSSPNFTVDVNAGRGHQSVQDKERVEHNTTNRYRTTSDVTMHSNCNGYPSCTSEDPVSDNVVHTTPKKDCFVPGEAAATWNASIDSLPISLPITISKSVSQPSIVAELEAKRKRRRPTPLVSQDLETVAKMSNTNQFLKQSLLQPPKSISEKENGGMMIL</sequence>
<accession>A0A9P4MF91</accession>
<dbReference type="EMBL" id="ML996089">
    <property type="protein sequence ID" value="KAF2150822.1"/>
    <property type="molecule type" value="Genomic_DNA"/>
</dbReference>